<protein>
    <recommendedName>
        <fullName evidence="4">RRM domain-containing protein</fullName>
    </recommendedName>
</protein>
<dbReference type="InterPro" id="IPR035979">
    <property type="entry name" value="RBD_domain_sf"/>
</dbReference>
<dbReference type="OrthoDB" id="48306at2759"/>
<sequence length="893" mass="97981">MALPKGLRGRPGATNGASSGARGGNVKDARDVIREREQRPPNRGVGPSPRILKTAHGLVTNRKAKGISTSQLKNRQSFQSKSSMPIGGGRPPTSKMAVGAAIRKSAVINSNPMLQSVLCLLLPMDSGAIGPNNANNNTNNDSSINLQNNNSPNDNRGRKRRRSESSDSSPAAAETTSASEAEPLDAGSVMAQADSGDDQRPEVGSGGAMNSALRDAETVSDARNDLQSIKEDVNKNNVVNKMSDVATQNSTGDTREEFDRIRDALEKEENFNEEQDNVGAISDGRPADHKPVSKEDLNEAAEPEASHDGHRSEEVRADVDNKVPGTSSAGQSAALSKKGVNFNESKNEVVVIGSADYVERESDWEDSPTDDDKNQRCSESSDLDDFELPTTCRVLKAPNGCVVYLVGTAHFSRESQNDVRRVIRKVRPQCVMVELCEKRMHILTLDEKLLFSEASHLSTRTIWQTIRKMGLLQGSMFLLMMQLSARMASKLNMAPGGEFRIAYQEAQRLQNCRVFLADRQLNITLWRTWANLGVWQRLHIIWNLLTPNADISIEDVERCKEMDMLGQLLGELCDDYPEISRVILTERDAYLCRSLHNIAMTSPAPTSIVAVVGIGHQRGIEKNWPCAEEIDLQELSVVPSPPLSVKITGRVLRITTWVTTGLIVYKLMPRTIKDSLANGIEKGTQNAILDIAGALVQQRCQTAQPVKRPQFVKPARPVRPVARNVDMMVMDVDRRGPVRDRGSDHHHLDRGNPLVSSLSMSLADIPRAAPRAFAPERAALSDRMRGRLDQRQDPPCSVLVSNLHPNVSDNDINELFRTIGPIVTSMFLSPGTALVSYHRKNDAVKAVETYHLRLLDGQPMTCVLLSQDMVPDKHQPSIPGSSVTTAGAPPVRR</sequence>
<name>A0A1V9X5N6_9ACAR</name>
<dbReference type="Proteomes" id="UP000192247">
    <property type="component" value="Unassembled WGS sequence"/>
</dbReference>
<proteinExistence type="predicted"/>
<evidence type="ECO:0000256" key="3">
    <source>
        <dbReference type="SAM" id="MobiDB-lite"/>
    </source>
</evidence>
<evidence type="ECO:0000256" key="1">
    <source>
        <dbReference type="ARBA" id="ARBA00022884"/>
    </source>
</evidence>
<dbReference type="CDD" id="cd14726">
    <property type="entry name" value="TraB_PrgY-like"/>
    <property type="match status" value="1"/>
</dbReference>
<feature type="region of interest" description="Disordered" evidence="3">
    <location>
        <begin position="360"/>
        <end position="381"/>
    </location>
</feature>
<keyword evidence="1 2" id="KW-0694">RNA-binding</keyword>
<dbReference type="InterPro" id="IPR002816">
    <property type="entry name" value="TraB/PrgY/GumN_fam"/>
</dbReference>
<dbReference type="PANTHER" id="PTHR21530:SF7">
    <property type="entry name" value="TRAB DOMAIN-CONTAINING PROTEIN"/>
    <property type="match status" value="1"/>
</dbReference>
<comment type="caution">
    <text evidence="5">The sequence shown here is derived from an EMBL/GenBank/DDBJ whole genome shotgun (WGS) entry which is preliminary data.</text>
</comment>
<feature type="region of interest" description="Disordered" evidence="3">
    <location>
        <begin position="1"/>
        <end position="95"/>
    </location>
</feature>
<organism evidence="5 6">
    <name type="scientific">Tropilaelaps mercedesae</name>
    <dbReference type="NCBI Taxonomy" id="418985"/>
    <lineage>
        <taxon>Eukaryota</taxon>
        <taxon>Metazoa</taxon>
        <taxon>Ecdysozoa</taxon>
        <taxon>Arthropoda</taxon>
        <taxon>Chelicerata</taxon>
        <taxon>Arachnida</taxon>
        <taxon>Acari</taxon>
        <taxon>Parasitiformes</taxon>
        <taxon>Mesostigmata</taxon>
        <taxon>Gamasina</taxon>
        <taxon>Dermanyssoidea</taxon>
        <taxon>Laelapidae</taxon>
        <taxon>Tropilaelaps</taxon>
    </lineage>
</organism>
<dbReference type="InterPro" id="IPR000504">
    <property type="entry name" value="RRM_dom"/>
</dbReference>
<feature type="domain" description="RRM" evidence="4">
    <location>
        <begin position="796"/>
        <end position="867"/>
    </location>
</feature>
<dbReference type="EMBL" id="MNPL01023327">
    <property type="protein sequence ID" value="OQR68797.1"/>
    <property type="molecule type" value="Genomic_DNA"/>
</dbReference>
<feature type="compositionally biased region" description="Basic and acidic residues" evidence="3">
    <location>
        <begin position="25"/>
        <end position="40"/>
    </location>
</feature>
<feature type="region of interest" description="Disordered" evidence="3">
    <location>
        <begin position="265"/>
        <end position="337"/>
    </location>
</feature>
<dbReference type="Pfam" id="PF01963">
    <property type="entry name" value="TraB_PrgY_gumN"/>
    <property type="match status" value="1"/>
</dbReference>
<dbReference type="GO" id="GO:0003723">
    <property type="term" value="F:RNA binding"/>
    <property type="evidence" value="ECO:0007669"/>
    <property type="project" value="UniProtKB-UniRule"/>
</dbReference>
<dbReference type="AlphaFoldDB" id="A0A1V9X5N6"/>
<keyword evidence="6" id="KW-1185">Reference proteome</keyword>
<dbReference type="PANTHER" id="PTHR21530">
    <property type="entry name" value="PHEROMONE SHUTDOWN PROTEIN"/>
    <property type="match status" value="1"/>
</dbReference>
<dbReference type="SUPFAM" id="SSF54928">
    <property type="entry name" value="RNA-binding domain, RBD"/>
    <property type="match status" value="1"/>
</dbReference>
<feature type="compositionally biased region" description="Polar residues" evidence="3">
    <location>
        <begin position="67"/>
        <end position="83"/>
    </location>
</feature>
<evidence type="ECO:0000313" key="6">
    <source>
        <dbReference type="Proteomes" id="UP000192247"/>
    </source>
</evidence>
<feature type="compositionally biased region" description="Polar residues" evidence="3">
    <location>
        <begin position="324"/>
        <end position="334"/>
    </location>
</feature>
<evidence type="ECO:0000313" key="5">
    <source>
        <dbReference type="EMBL" id="OQR68797.1"/>
    </source>
</evidence>
<feature type="compositionally biased region" description="Low complexity" evidence="3">
    <location>
        <begin position="132"/>
        <end position="151"/>
    </location>
</feature>
<evidence type="ECO:0000259" key="4">
    <source>
        <dbReference type="PROSITE" id="PS50102"/>
    </source>
</evidence>
<reference evidence="5 6" key="1">
    <citation type="journal article" date="2017" name="Gigascience">
        <title>Draft genome of the honey bee ectoparasitic mite, Tropilaelaps mercedesae, is shaped by the parasitic life history.</title>
        <authorList>
            <person name="Dong X."/>
            <person name="Armstrong S.D."/>
            <person name="Xia D."/>
            <person name="Makepeace B.L."/>
            <person name="Darby A.C."/>
            <person name="Kadowaki T."/>
        </authorList>
    </citation>
    <scope>NUCLEOTIDE SEQUENCE [LARGE SCALE GENOMIC DNA]</scope>
    <source>
        <strain evidence="5">Wuxi-XJTLU</strain>
    </source>
</reference>
<feature type="region of interest" description="Disordered" evidence="3">
    <location>
        <begin position="132"/>
        <end position="222"/>
    </location>
</feature>
<dbReference type="InterPro" id="IPR012677">
    <property type="entry name" value="Nucleotide-bd_a/b_plait_sf"/>
</dbReference>
<feature type="compositionally biased region" description="Basic and acidic residues" evidence="3">
    <location>
        <begin position="285"/>
        <end position="297"/>
    </location>
</feature>
<dbReference type="Pfam" id="PF00076">
    <property type="entry name" value="RRM_1"/>
    <property type="match status" value="1"/>
</dbReference>
<gene>
    <name evidence="5" type="ORF">BIW11_12670</name>
</gene>
<dbReference type="PROSITE" id="PS50102">
    <property type="entry name" value="RRM"/>
    <property type="match status" value="1"/>
</dbReference>
<dbReference type="InParanoid" id="A0A1V9X5N6"/>
<feature type="region of interest" description="Disordered" evidence="3">
    <location>
        <begin position="873"/>
        <end position="893"/>
    </location>
</feature>
<evidence type="ECO:0000256" key="2">
    <source>
        <dbReference type="PROSITE-ProRule" id="PRU00176"/>
    </source>
</evidence>
<accession>A0A1V9X5N6</accession>
<dbReference type="STRING" id="418985.A0A1V9X5N6"/>
<dbReference type="InterPro" id="IPR046345">
    <property type="entry name" value="TraB_PrgY-like"/>
</dbReference>
<feature type="compositionally biased region" description="Low complexity" evidence="3">
    <location>
        <begin position="166"/>
        <end position="181"/>
    </location>
</feature>
<dbReference type="Gene3D" id="3.30.70.330">
    <property type="match status" value="1"/>
</dbReference>
<feature type="compositionally biased region" description="Basic and acidic residues" evidence="3">
    <location>
        <begin position="304"/>
        <end position="321"/>
    </location>
</feature>
<dbReference type="SMART" id="SM00360">
    <property type="entry name" value="RRM"/>
    <property type="match status" value="1"/>
</dbReference>